<dbReference type="SUPFAM" id="SSF55083">
    <property type="entry name" value="6-hydroxymethyl-7,8-dihydropterin pyrophosphokinase, HPPK"/>
    <property type="match status" value="1"/>
</dbReference>
<dbReference type="EC" id="2.7.6.3" evidence="9"/>
<dbReference type="InterPro" id="IPR006156">
    <property type="entry name" value="Dihydroneopterin_aldolase"/>
</dbReference>
<evidence type="ECO:0000313" key="11">
    <source>
        <dbReference type="EMBL" id="MCQ4637822.1"/>
    </source>
</evidence>
<gene>
    <name evidence="11" type="primary">folK</name>
    <name evidence="11" type="ORF">NE619_13890</name>
</gene>
<comment type="similarity">
    <text evidence="9">Belongs to the DHNA family.</text>
</comment>
<comment type="catalytic activity">
    <reaction evidence="9">
        <text>7,8-dihydroneopterin = 6-hydroxymethyl-7,8-dihydropterin + glycolaldehyde</text>
        <dbReference type="Rhea" id="RHEA:10540"/>
        <dbReference type="ChEBI" id="CHEBI:17001"/>
        <dbReference type="ChEBI" id="CHEBI:17071"/>
        <dbReference type="ChEBI" id="CHEBI:44841"/>
        <dbReference type="EC" id="4.1.2.25"/>
    </reaction>
</comment>
<dbReference type="EC" id="4.1.2.25" evidence="9"/>
<keyword evidence="4 11" id="KW-0808">Transferase</keyword>
<comment type="similarity">
    <text evidence="3">In the N-terminal section; belongs to the DHNA family.</text>
</comment>
<keyword evidence="6" id="KW-0418">Kinase</keyword>
<evidence type="ECO:0000256" key="2">
    <source>
        <dbReference type="ARBA" id="ARBA00005051"/>
    </source>
</evidence>
<feature type="domain" description="7,8-dihydro-6-hydroxymethylpterin-pyrophosphokinase" evidence="10">
    <location>
        <begin position="206"/>
        <end position="217"/>
    </location>
</feature>
<evidence type="ECO:0000256" key="8">
    <source>
        <dbReference type="ARBA" id="ARBA00022909"/>
    </source>
</evidence>
<dbReference type="InterPro" id="IPR000550">
    <property type="entry name" value="Hppk"/>
</dbReference>
<dbReference type="SMART" id="SM00905">
    <property type="entry name" value="FolB"/>
    <property type="match status" value="1"/>
</dbReference>
<dbReference type="InterPro" id="IPR035907">
    <property type="entry name" value="Hppk_sf"/>
</dbReference>
<comment type="pathway">
    <text evidence="9">Cofactor biosynthesis; tetrahydrofolate biosynthesis; 2-amino-4-hydroxy-6-hydroxymethyl-7,8-dihydropteridine diphosphate from 7,8-dihydroneopterin triphosphate: step 3/4.</text>
</comment>
<dbReference type="Gene3D" id="3.30.70.560">
    <property type="entry name" value="7,8-Dihydro-6-hydroxymethylpterin-pyrophosphokinase HPPK"/>
    <property type="match status" value="1"/>
</dbReference>
<keyword evidence="7" id="KW-0067">ATP-binding</keyword>
<comment type="pathway">
    <text evidence="2">Cofactor biosynthesis; tetrahydrofolate biosynthesis; 2-amino-4-hydroxy-6-hydroxymethyl-7,8-dihydropteridine diphosphate from 7,8-dihydroneopterin triphosphate: step 4/4.</text>
</comment>
<comment type="caution">
    <text evidence="11">The sequence shown here is derived from an EMBL/GenBank/DDBJ whole genome shotgun (WGS) entry which is preliminary data.</text>
</comment>
<dbReference type="CDD" id="cd00534">
    <property type="entry name" value="DHNA_DHNTPE"/>
    <property type="match status" value="1"/>
</dbReference>
<dbReference type="Pfam" id="PF01288">
    <property type="entry name" value="HPPK"/>
    <property type="match status" value="1"/>
</dbReference>
<dbReference type="NCBIfam" id="TIGR00526">
    <property type="entry name" value="folB_dom"/>
    <property type="match status" value="1"/>
</dbReference>
<dbReference type="InterPro" id="IPR006157">
    <property type="entry name" value="FolB_dom"/>
</dbReference>
<dbReference type="NCBIfam" id="TIGR00525">
    <property type="entry name" value="folB"/>
    <property type="match status" value="1"/>
</dbReference>
<evidence type="ECO:0000256" key="6">
    <source>
        <dbReference type="ARBA" id="ARBA00022777"/>
    </source>
</evidence>
<proteinExistence type="inferred from homology"/>
<dbReference type="CDD" id="cd00483">
    <property type="entry name" value="HPPK"/>
    <property type="match status" value="1"/>
</dbReference>
<dbReference type="GO" id="GO:0003848">
    <property type="term" value="F:2-amino-4-hydroxy-6-hydroxymethyldihydropteridine diphosphokinase activity"/>
    <property type="evidence" value="ECO:0007669"/>
    <property type="project" value="UniProtKB-EC"/>
</dbReference>
<evidence type="ECO:0000256" key="7">
    <source>
        <dbReference type="ARBA" id="ARBA00022840"/>
    </source>
</evidence>
<dbReference type="SUPFAM" id="SSF55620">
    <property type="entry name" value="Tetrahydrobiopterin biosynthesis enzymes-like"/>
    <property type="match status" value="1"/>
</dbReference>
<organism evidence="11 12">
    <name type="scientific">Anaerovorax odorimutans</name>
    <dbReference type="NCBI Taxonomy" id="109327"/>
    <lineage>
        <taxon>Bacteria</taxon>
        <taxon>Bacillati</taxon>
        <taxon>Bacillota</taxon>
        <taxon>Clostridia</taxon>
        <taxon>Peptostreptococcales</taxon>
        <taxon>Anaerovoracaceae</taxon>
        <taxon>Anaerovorax</taxon>
    </lineage>
</organism>
<evidence type="ECO:0000256" key="4">
    <source>
        <dbReference type="ARBA" id="ARBA00022679"/>
    </source>
</evidence>
<evidence type="ECO:0000256" key="1">
    <source>
        <dbReference type="ARBA" id="ARBA00000198"/>
    </source>
</evidence>
<dbReference type="PROSITE" id="PS00794">
    <property type="entry name" value="HPPK"/>
    <property type="match status" value="1"/>
</dbReference>
<evidence type="ECO:0000256" key="3">
    <source>
        <dbReference type="ARBA" id="ARBA00009640"/>
    </source>
</evidence>
<evidence type="ECO:0000256" key="9">
    <source>
        <dbReference type="RuleBase" id="RU362079"/>
    </source>
</evidence>
<comment type="function">
    <text evidence="9">Catalyzes the conversion of 7,8-dihydroneopterin to 6-hydroxymethyl-7,8-dihydropterin.</text>
</comment>
<evidence type="ECO:0000259" key="10">
    <source>
        <dbReference type="PROSITE" id="PS00794"/>
    </source>
</evidence>
<evidence type="ECO:0000313" key="12">
    <source>
        <dbReference type="Proteomes" id="UP001524502"/>
    </source>
</evidence>
<accession>A0ABT1RRJ0</accession>
<dbReference type="PANTHER" id="PTHR43071:SF1">
    <property type="entry name" value="2-AMINO-4-HYDROXY-6-HYDROXYMETHYLDIHYDROPTERIDINE PYROPHOSPHOKINASE"/>
    <property type="match status" value="1"/>
</dbReference>
<keyword evidence="5" id="KW-0547">Nucleotide-binding</keyword>
<sequence length="271" mass="30847">MDKINIKNLEVFANHGVFPEENALGQKFLLSAVLYTETRKAGLTDDLTASIHYGEVSQTMKHFVETHTFKLLETVAEKLAFELLTGFPRLQRVELEIKKPWAPVGLPLETVSVEIARGWHRAYIALGSNMGDKEAYLRQAAAALAADENCQVEKVSAFLTTPPYGYTDQDEFLNGCLALRTLLEPGELLSLLHEIEQAADRKREIRWGPRTLDLDILLYDDLVLDTEELQIPHIEMHKRDFVLRPMAEIAPFVRHPVLKKTVREMLEELDI</sequence>
<comment type="catalytic activity">
    <reaction evidence="1">
        <text>6-hydroxymethyl-7,8-dihydropterin + ATP = (7,8-dihydropterin-6-yl)methyl diphosphate + AMP + H(+)</text>
        <dbReference type="Rhea" id="RHEA:11412"/>
        <dbReference type="ChEBI" id="CHEBI:15378"/>
        <dbReference type="ChEBI" id="CHEBI:30616"/>
        <dbReference type="ChEBI" id="CHEBI:44841"/>
        <dbReference type="ChEBI" id="CHEBI:72950"/>
        <dbReference type="ChEBI" id="CHEBI:456215"/>
        <dbReference type="EC" id="2.7.6.3"/>
    </reaction>
</comment>
<keyword evidence="8 9" id="KW-0289">Folate biosynthesis</keyword>
<dbReference type="Proteomes" id="UP001524502">
    <property type="component" value="Unassembled WGS sequence"/>
</dbReference>
<dbReference type="Pfam" id="PF02152">
    <property type="entry name" value="FolB"/>
    <property type="match status" value="1"/>
</dbReference>
<dbReference type="NCBIfam" id="TIGR01498">
    <property type="entry name" value="folK"/>
    <property type="match status" value="1"/>
</dbReference>
<dbReference type="PANTHER" id="PTHR43071">
    <property type="entry name" value="2-AMINO-4-HYDROXY-6-HYDROXYMETHYLDIHYDROPTERIDINE PYROPHOSPHOKINASE"/>
    <property type="match status" value="1"/>
</dbReference>
<dbReference type="RefSeq" id="WP_256133003.1">
    <property type="nucleotide sequence ID" value="NZ_JANFXK010000016.1"/>
</dbReference>
<reference evidence="11 12" key="1">
    <citation type="submission" date="2022-06" db="EMBL/GenBank/DDBJ databases">
        <title>Isolation of gut microbiota from human fecal samples.</title>
        <authorList>
            <person name="Pamer E.G."/>
            <person name="Barat B."/>
            <person name="Waligurski E."/>
            <person name="Medina S."/>
            <person name="Paddock L."/>
            <person name="Mostad J."/>
        </authorList>
    </citation>
    <scope>NUCLEOTIDE SEQUENCE [LARGE SCALE GENOMIC DNA]</scope>
    <source>
        <strain evidence="11 12">SL.3.17</strain>
    </source>
</reference>
<keyword evidence="9" id="KW-0456">Lyase</keyword>
<dbReference type="EMBL" id="JANFXK010000016">
    <property type="protein sequence ID" value="MCQ4637822.1"/>
    <property type="molecule type" value="Genomic_DNA"/>
</dbReference>
<dbReference type="InterPro" id="IPR043133">
    <property type="entry name" value="GTP-CH-I_C/QueF"/>
</dbReference>
<dbReference type="Gene3D" id="3.30.1130.10">
    <property type="match status" value="1"/>
</dbReference>
<protein>
    <recommendedName>
        <fullName evidence="9">Bifunctional folate synthesis protein</fullName>
    </recommendedName>
    <domain>
        <recommendedName>
            <fullName evidence="9">Dihydroneopterin aldolase</fullName>
            <shortName evidence="9">DHNA</shortName>
            <ecNumber evidence="9">4.1.2.25</ecNumber>
        </recommendedName>
        <alternativeName>
            <fullName evidence="9">7,8-dihydroneopterin aldolase</fullName>
        </alternativeName>
    </domain>
    <domain>
        <recommendedName>
            <fullName evidence="9">2-amino-4-hydroxy-6-hydroxymethyldihydropteridine pyrophosphokinase</fullName>
            <ecNumber evidence="9">2.7.6.3</ecNumber>
        </recommendedName>
        <alternativeName>
            <fullName evidence="9">6-hydroxymethyl-7,8-dihydropterin pyrophosphokinase</fullName>
            <shortName evidence="9">PPPK</shortName>
        </alternativeName>
        <alternativeName>
            <fullName evidence="9">7,8-dihydro-6-hydroxymethylpterin pyrophosphokinase</fullName>
            <shortName evidence="9">HPPK</shortName>
        </alternativeName>
    </domain>
</protein>
<name>A0ABT1RRJ0_9FIRM</name>
<keyword evidence="12" id="KW-1185">Reference proteome</keyword>
<evidence type="ECO:0000256" key="5">
    <source>
        <dbReference type="ARBA" id="ARBA00022741"/>
    </source>
</evidence>